<protein>
    <submittedName>
        <fullName evidence="1">Uncharacterized protein</fullName>
    </submittedName>
</protein>
<organism evidence="1">
    <name type="scientific">Sesamum latifolium</name>
    <dbReference type="NCBI Taxonomy" id="2727402"/>
    <lineage>
        <taxon>Eukaryota</taxon>
        <taxon>Viridiplantae</taxon>
        <taxon>Streptophyta</taxon>
        <taxon>Embryophyta</taxon>
        <taxon>Tracheophyta</taxon>
        <taxon>Spermatophyta</taxon>
        <taxon>Magnoliopsida</taxon>
        <taxon>eudicotyledons</taxon>
        <taxon>Gunneridae</taxon>
        <taxon>Pentapetalae</taxon>
        <taxon>asterids</taxon>
        <taxon>lamiids</taxon>
        <taxon>Lamiales</taxon>
        <taxon>Pedaliaceae</taxon>
        <taxon>Sesamum</taxon>
    </lineage>
</organism>
<accession>A0AAW2SRW1</accession>
<comment type="caution">
    <text evidence="1">The sequence shown here is derived from an EMBL/GenBank/DDBJ whole genome shotgun (WGS) entry which is preliminary data.</text>
</comment>
<reference evidence="1" key="2">
    <citation type="journal article" date="2024" name="Plant">
        <title>Genomic evolution and insights into agronomic trait innovations of Sesamum species.</title>
        <authorList>
            <person name="Miao H."/>
            <person name="Wang L."/>
            <person name="Qu L."/>
            <person name="Liu H."/>
            <person name="Sun Y."/>
            <person name="Le M."/>
            <person name="Wang Q."/>
            <person name="Wei S."/>
            <person name="Zheng Y."/>
            <person name="Lin W."/>
            <person name="Duan Y."/>
            <person name="Cao H."/>
            <person name="Xiong S."/>
            <person name="Wang X."/>
            <person name="Wei L."/>
            <person name="Li C."/>
            <person name="Ma Q."/>
            <person name="Ju M."/>
            <person name="Zhao R."/>
            <person name="Li G."/>
            <person name="Mu C."/>
            <person name="Tian Q."/>
            <person name="Mei H."/>
            <person name="Zhang T."/>
            <person name="Gao T."/>
            <person name="Zhang H."/>
        </authorList>
    </citation>
    <scope>NUCLEOTIDE SEQUENCE</scope>
    <source>
        <strain evidence="1">KEN1</strain>
    </source>
</reference>
<name>A0AAW2SRW1_9LAMI</name>
<proteinExistence type="predicted"/>
<evidence type="ECO:0000313" key="1">
    <source>
        <dbReference type="EMBL" id="KAL0394789.1"/>
    </source>
</evidence>
<sequence>MQNFIRLGNACLGARLIREASLPGIGLICEGCLPGSGIIREGCLPGSGLICEGCLPRSGLIREGCLPGSRAYFLRRRCFEEELWRGGSVSGSTGLGGPRTTVPLAGTRDVPGTTCRAQALLAVSTIFFLFNAVLGDSIVTHVFNSVFPQTAPIDAFENARV</sequence>
<gene>
    <name evidence="1" type="ORF">Slati_4445100</name>
</gene>
<dbReference type="AlphaFoldDB" id="A0AAW2SRW1"/>
<dbReference type="EMBL" id="JACGWN010000016">
    <property type="protein sequence ID" value="KAL0394789.1"/>
    <property type="molecule type" value="Genomic_DNA"/>
</dbReference>
<reference evidence="1" key="1">
    <citation type="submission" date="2020-06" db="EMBL/GenBank/DDBJ databases">
        <authorList>
            <person name="Li T."/>
            <person name="Hu X."/>
            <person name="Zhang T."/>
            <person name="Song X."/>
            <person name="Zhang H."/>
            <person name="Dai N."/>
            <person name="Sheng W."/>
            <person name="Hou X."/>
            <person name="Wei L."/>
        </authorList>
    </citation>
    <scope>NUCLEOTIDE SEQUENCE</scope>
    <source>
        <strain evidence="1">KEN1</strain>
        <tissue evidence="1">Leaf</tissue>
    </source>
</reference>